<sequence>MIDKIRFSIFEKLNPDYLGYLEEPNGNDDEDHEDCLIYDTLIGNVTKDDIFVKPPEEITSYSKLKSNELSFEDTTGLKVLPLHIDQTQNTKKKREKKRSHAMDHTEKLIGSDLVTGFDDYKHPELPDIYSMDDLYKSVEHLVLTKGYTLKDFKILTLRRHLQKLMNVPINKQPIQFNVIFWKGLIFFSYDWEPEAKKELATPPTKIERLLQYSGMKFERVLCDDNDPDYRYYTVAKHYVNDIPLIYSAEIDCAIDKDGGPTKYVELKTHPKQADDKIKTMNRLNKKLLSTYCQNRFIHCQHLILGFRTLDFKLASLKIYRTSDIANVINNDPIFLKHGCLITTKKIFRWYKIVISWIAAHEKKLDNLEDEPQVFKLNFDREEELMDAHLNLQKIQDKTESDRIFNLMIPEWFQSFVKNQS</sequence>
<comment type="caution">
    <text evidence="9">The sequence shown here is derived from an EMBL/GenBank/DDBJ whole genome shotgun (WGS) entry which is preliminary data.</text>
</comment>
<dbReference type="OrthoDB" id="5853397at2759"/>
<dbReference type="AlphaFoldDB" id="A0A8J5UVQ2"/>
<gene>
    <name evidence="9" type="ORF">J8A68_005293</name>
</gene>
<dbReference type="Proteomes" id="UP000694255">
    <property type="component" value="Unassembled WGS sequence"/>
</dbReference>
<evidence type="ECO:0000259" key="8">
    <source>
        <dbReference type="Pfam" id="PF08652"/>
    </source>
</evidence>
<comment type="subcellular location">
    <subcellularLocation>
        <location evidence="7">Nucleus</location>
    </subcellularLocation>
</comment>
<comment type="catalytic activity">
    <reaction evidence="4">
        <text>a 5'-end (N(7)-methyl 5'-triphosphoguanosine)-ribonucleoside-ribonucleotide in mRNA + H2O = a (N(7)-methyl 5'-triphosphoguanosine)-nucleoside + a 5'-end phospho-ribonucleoside in mRNA + H(+)</text>
        <dbReference type="Rhea" id="RHEA:66928"/>
        <dbReference type="Rhea" id="RHEA-COMP:15692"/>
        <dbReference type="Rhea" id="RHEA-COMP:17313"/>
        <dbReference type="ChEBI" id="CHEBI:15377"/>
        <dbReference type="ChEBI" id="CHEBI:15378"/>
        <dbReference type="ChEBI" id="CHEBI:138282"/>
        <dbReference type="ChEBI" id="CHEBI:172876"/>
        <dbReference type="ChEBI" id="CHEBI:172877"/>
    </reaction>
    <physiologicalReaction direction="left-to-right" evidence="4">
        <dbReference type="Rhea" id="RHEA:66929"/>
    </physiologicalReaction>
</comment>
<comment type="similarity">
    <text evidence="2 7">Belongs to the DXO/Dom3Z family.</text>
</comment>
<dbReference type="PANTHER" id="PTHR12395">
    <property type="entry name" value="DOM-3 RELATED"/>
    <property type="match status" value="1"/>
</dbReference>
<keyword evidence="7" id="KW-0479">Metal-binding</keyword>
<evidence type="ECO:0000256" key="3">
    <source>
        <dbReference type="ARBA" id="ARBA00022722"/>
    </source>
</evidence>
<evidence type="ECO:0000256" key="6">
    <source>
        <dbReference type="ARBA" id="ARBA00048124"/>
    </source>
</evidence>
<dbReference type="GO" id="GO:0034353">
    <property type="term" value="F:mRNA 5'-diphosphatase activity"/>
    <property type="evidence" value="ECO:0007669"/>
    <property type="project" value="TreeGrafter"/>
</dbReference>
<name>A0A8J5UVQ2_9ASCO</name>
<evidence type="ECO:0000256" key="5">
    <source>
        <dbReference type="ARBA" id="ARBA00044692"/>
    </source>
</evidence>
<dbReference type="InterPro" id="IPR013961">
    <property type="entry name" value="RAI1"/>
</dbReference>
<evidence type="ECO:0000256" key="2">
    <source>
        <dbReference type="ARBA" id="ARBA00006562"/>
    </source>
</evidence>
<dbReference type="EC" id="3.6.1.-" evidence="7"/>
<protein>
    <recommendedName>
        <fullName evidence="7">Decapping nuclease</fullName>
        <ecNumber evidence="7">3.6.1.-</ecNumber>
    </recommendedName>
</protein>
<keyword evidence="7" id="KW-0694">RNA-binding</keyword>
<comment type="function">
    <text evidence="7">Decapping enzyme for NAD-capped RNAs: specifically hydrolyzes the nicotinamide adenine dinucleotide (NAD) cap from a subset of RNAs by removing the entire NAD moiety from the 5'-end of an NAD-capped RNA.</text>
</comment>
<dbReference type="GO" id="GO:0046872">
    <property type="term" value="F:metal ion binding"/>
    <property type="evidence" value="ECO:0007669"/>
    <property type="project" value="UniProtKB-KW"/>
</dbReference>
<evidence type="ECO:0000313" key="10">
    <source>
        <dbReference type="Proteomes" id="UP000694255"/>
    </source>
</evidence>
<keyword evidence="7" id="KW-0547">Nucleotide-binding</keyword>
<dbReference type="GO" id="GO:0003723">
    <property type="term" value="F:RNA binding"/>
    <property type="evidence" value="ECO:0007669"/>
    <property type="project" value="UniProtKB-KW"/>
</dbReference>
<dbReference type="GO" id="GO:0005829">
    <property type="term" value="C:cytosol"/>
    <property type="evidence" value="ECO:0007669"/>
    <property type="project" value="TreeGrafter"/>
</dbReference>
<dbReference type="RefSeq" id="XP_049261422.1">
    <property type="nucleotide sequence ID" value="XM_049409344.1"/>
</dbReference>
<dbReference type="InterPro" id="IPR039039">
    <property type="entry name" value="RAI1-like_fam"/>
</dbReference>
<comment type="catalytic activity">
    <reaction evidence="5">
        <text>a 5'-end triphospho-ribonucleoside in mRNA + H2O = a 5'-end phospho-ribonucleoside in mRNA + diphosphate + H(+)</text>
        <dbReference type="Rhea" id="RHEA:78683"/>
        <dbReference type="Rhea" id="RHEA-COMP:15692"/>
        <dbReference type="Rhea" id="RHEA-COMP:17164"/>
        <dbReference type="ChEBI" id="CHEBI:15377"/>
        <dbReference type="ChEBI" id="CHEBI:15378"/>
        <dbReference type="ChEBI" id="CHEBI:33019"/>
        <dbReference type="ChEBI" id="CHEBI:138282"/>
        <dbReference type="ChEBI" id="CHEBI:167618"/>
    </reaction>
    <physiologicalReaction direction="left-to-right" evidence="5">
        <dbReference type="Rhea" id="RHEA:78684"/>
    </physiologicalReaction>
</comment>
<comment type="cofactor">
    <cofactor evidence="1 7">
        <name>a divalent metal cation</name>
        <dbReference type="ChEBI" id="CHEBI:60240"/>
    </cofactor>
</comment>
<keyword evidence="3 7" id="KW-0540">Nuclease</keyword>
<dbReference type="GO" id="GO:0000166">
    <property type="term" value="F:nucleotide binding"/>
    <property type="evidence" value="ECO:0007669"/>
    <property type="project" value="UniProtKB-KW"/>
</dbReference>
<evidence type="ECO:0000256" key="7">
    <source>
        <dbReference type="RuleBase" id="RU367113"/>
    </source>
</evidence>
<keyword evidence="7" id="KW-0378">Hydrolase</keyword>
<feature type="domain" description="RAI1-like" evidence="8">
    <location>
        <begin position="53"/>
        <end position="412"/>
    </location>
</feature>
<comment type="catalytic activity">
    <reaction evidence="6">
        <text>a 5'-end NAD(+)-phospho-ribonucleoside in mRNA + H2O = a 5'-end phospho-ribonucleoside in mRNA + NAD(+) + H(+)</text>
        <dbReference type="Rhea" id="RHEA:60880"/>
        <dbReference type="Rhea" id="RHEA-COMP:15692"/>
        <dbReference type="Rhea" id="RHEA-COMP:15698"/>
        <dbReference type="ChEBI" id="CHEBI:15377"/>
        <dbReference type="ChEBI" id="CHEBI:15378"/>
        <dbReference type="ChEBI" id="CHEBI:57540"/>
        <dbReference type="ChEBI" id="CHEBI:138282"/>
        <dbReference type="ChEBI" id="CHEBI:144029"/>
    </reaction>
    <physiologicalReaction direction="left-to-right" evidence="6">
        <dbReference type="Rhea" id="RHEA:60881"/>
    </physiologicalReaction>
</comment>
<dbReference type="GO" id="GO:0004518">
    <property type="term" value="F:nuclease activity"/>
    <property type="evidence" value="ECO:0007669"/>
    <property type="project" value="UniProtKB-KW"/>
</dbReference>
<keyword evidence="10" id="KW-1185">Reference proteome</keyword>
<evidence type="ECO:0000256" key="1">
    <source>
        <dbReference type="ARBA" id="ARBA00001968"/>
    </source>
</evidence>
<dbReference type="GO" id="GO:0110155">
    <property type="term" value="P:NAD-cap decapping"/>
    <property type="evidence" value="ECO:0007669"/>
    <property type="project" value="TreeGrafter"/>
</dbReference>
<accession>A0A8J5UVQ2</accession>
<evidence type="ECO:0000313" key="9">
    <source>
        <dbReference type="EMBL" id="KAG7661189.1"/>
    </source>
</evidence>
<dbReference type="PANTHER" id="PTHR12395:SF9">
    <property type="entry name" value="DECAPPING AND EXORIBONUCLEASE PROTEIN"/>
    <property type="match status" value="1"/>
</dbReference>
<reference evidence="9 10" key="1">
    <citation type="journal article" date="2021" name="DNA Res.">
        <title>Genome analysis of Candida subhashii reveals its hybrid nature and dual mitochondrial genome conformations.</title>
        <authorList>
            <person name="Mixao V."/>
            <person name="Hegedusova E."/>
            <person name="Saus E."/>
            <person name="Pryszcz L.P."/>
            <person name="Cillingova A."/>
            <person name="Nosek J."/>
            <person name="Gabaldon T."/>
        </authorList>
    </citation>
    <scope>NUCLEOTIDE SEQUENCE [LARGE SCALE GENOMIC DNA]</scope>
    <source>
        <strain evidence="9 10">CBS 10753</strain>
    </source>
</reference>
<dbReference type="GO" id="GO:0005634">
    <property type="term" value="C:nucleus"/>
    <property type="evidence" value="ECO:0007669"/>
    <property type="project" value="UniProtKB-SubCell"/>
</dbReference>
<organism evidence="9 10">
    <name type="scientific">[Candida] subhashii</name>
    <dbReference type="NCBI Taxonomy" id="561895"/>
    <lineage>
        <taxon>Eukaryota</taxon>
        <taxon>Fungi</taxon>
        <taxon>Dikarya</taxon>
        <taxon>Ascomycota</taxon>
        <taxon>Saccharomycotina</taxon>
        <taxon>Pichiomycetes</taxon>
        <taxon>Debaryomycetaceae</taxon>
        <taxon>Spathaspora</taxon>
    </lineage>
</organism>
<dbReference type="GO" id="GO:0000956">
    <property type="term" value="P:nuclear-transcribed mRNA catabolic process"/>
    <property type="evidence" value="ECO:0007669"/>
    <property type="project" value="TreeGrafter"/>
</dbReference>
<dbReference type="EMBL" id="JAGSYN010000244">
    <property type="protein sequence ID" value="KAG7661189.1"/>
    <property type="molecule type" value="Genomic_DNA"/>
</dbReference>
<dbReference type="GeneID" id="73472093"/>
<evidence type="ECO:0000256" key="4">
    <source>
        <dbReference type="ARBA" id="ARBA00044676"/>
    </source>
</evidence>
<dbReference type="Pfam" id="PF08652">
    <property type="entry name" value="RAI1"/>
    <property type="match status" value="1"/>
</dbReference>
<proteinExistence type="inferred from homology"/>
<keyword evidence="7" id="KW-0539">Nucleus</keyword>